<protein>
    <submittedName>
        <fullName evidence="1">Uncharacterized protein</fullName>
    </submittedName>
</protein>
<name>A0A1F7RZ89_9BACT</name>
<organism evidence="1 2">
    <name type="scientific">Candidatus Schekmanbacteria bacterium RBG_13_48_7</name>
    <dbReference type="NCBI Taxonomy" id="1817878"/>
    <lineage>
        <taxon>Bacteria</taxon>
        <taxon>Candidatus Schekmaniibacteriota</taxon>
    </lineage>
</organism>
<reference evidence="1 2" key="1">
    <citation type="journal article" date="2016" name="Nat. Commun.">
        <title>Thousands of microbial genomes shed light on interconnected biogeochemical processes in an aquifer system.</title>
        <authorList>
            <person name="Anantharaman K."/>
            <person name="Brown C.T."/>
            <person name="Hug L.A."/>
            <person name="Sharon I."/>
            <person name="Castelle C.J."/>
            <person name="Probst A.J."/>
            <person name="Thomas B.C."/>
            <person name="Singh A."/>
            <person name="Wilkins M.J."/>
            <person name="Karaoz U."/>
            <person name="Brodie E.L."/>
            <person name="Williams K.H."/>
            <person name="Hubbard S.S."/>
            <person name="Banfield J.F."/>
        </authorList>
    </citation>
    <scope>NUCLEOTIDE SEQUENCE [LARGE SCALE GENOMIC DNA]</scope>
</reference>
<evidence type="ECO:0000313" key="1">
    <source>
        <dbReference type="EMBL" id="OGL46862.1"/>
    </source>
</evidence>
<evidence type="ECO:0000313" key="2">
    <source>
        <dbReference type="Proteomes" id="UP000179266"/>
    </source>
</evidence>
<comment type="caution">
    <text evidence="1">The sequence shown here is derived from an EMBL/GenBank/DDBJ whole genome shotgun (WGS) entry which is preliminary data.</text>
</comment>
<gene>
    <name evidence="1" type="ORF">A2161_01145</name>
</gene>
<sequence length="62" mass="7155">MQFSILKAAIFRKFKAVKGLQLVAVQSEGQNRTEAYKLYTAQEVLQTNEKIAEKCNFRMKTN</sequence>
<proteinExistence type="predicted"/>
<dbReference type="EMBL" id="MGDD01000110">
    <property type="protein sequence ID" value="OGL46862.1"/>
    <property type="molecule type" value="Genomic_DNA"/>
</dbReference>
<dbReference type="AlphaFoldDB" id="A0A1F7RZ89"/>
<dbReference type="Proteomes" id="UP000179266">
    <property type="component" value="Unassembled WGS sequence"/>
</dbReference>
<accession>A0A1F7RZ89</accession>